<protein>
    <recommendedName>
        <fullName evidence="3">C-type lectin domain-containing protein</fullName>
    </recommendedName>
</protein>
<sequence>MHLESCNVMLQAPELRHWSISMHGPKLCTSTWTSAPPQGAVSGGRASPAWVWARAKGGEHCPEDHSTARGLISFVATASPMPWRRAGGCPAWRLQPLSPWLWAMEDEEGYTVLKFGAKRSAPRRQQGSGMAGSPRCQYLVASTGWALSTGLAVAVITLGLRVWQLHGSGQCYVTLNTSATDAENWENGCRGCLERFQLQLKTALCNAPEMDGRECRLCPRDWLQHGNWCYWVSHESRDWQRSRDDCAQKGSALFIIRNREQMQVLQDVTQGRGYVWIGLAVTGAKGTWTWLDGSVLDTKHSLPETTGMVAGMTPHTEQEHVPAHGASGTLQQKKREKKREKKPQFPFPKSGGRLQARATPGLMLDPPPSCPVEHPTCRSPLVGCSSFLSASQMRMSRSEISPDTLASSSSCLLITSLSSSPSWARRTTSWSFRNRRSCRNSDTIFCLSASVCVCRTWKDKSMDHAGPAPQFFLGDRNNFLPNTPGISSPHSLSIPKALPFVS</sequence>
<dbReference type="Proteomes" id="UP000016666">
    <property type="component" value="Unassembled WGS sequence"/>
</dbReference>
<dbReference type="Pfam" id="PF00059">
    <property type="entry name" value="Lectin_C"/>
    <property type="match status" value="1"/>
</dbReference>
<dbReference type="Ensembl" id="ENSAPLT00000031720.1">
    <property type="protein sequence ID" value="ENSAPLP00000032088.1"/>
    <property type="gene ID" value="ENSAPLG00000015850.2"/>
</dbReference>
<dbReference type="InterPro" id="IPR016187">
    <property type="entry name" value="CTDL_fold"/>
</dbReference>
<dbReference type="InterPro" id="IPR016186">
    <property type="entry name" value="C-type_lectin-like/link_sf"/>
</dbReference>
<feature type="domain" description="C-type lectin" evidence="3">
    <location>
        <begin position="225"/>
        <end position="300"/>
    </location>
</feature>
<reference evidence="4" key="2">
    <citation type="submission" date="2025-08" db="UniProtKB">
        <authorList>
            <consortium name="Ensembl"/>
        </authorList>
    </citation>
    <scope>IDENTIFICATION</scope>
</reference>
<dbReference type="GeneTree" id="ENSGT00940000163123"/>
<reference evidence="4" key="3">
    <citation type="submission" date="2025-09" db="UniProtKB">
        <authorList>
            <consortium name="Ensembl"/>
        </authorList>
    </citation>
    <scope>IDENTIFICATION</scope>
</reference>
<organism evidence="4 5">
    <name type="scientific">Anas platyrhynchos platyrhynchos</name>
    <name type="common">Northern mallard</name>
    <dbReference type="NCBI Taxonomy" id="8840"/>
    <lineage>
        <taxon>Eukaryota</taxon>
        <taxon>Metazoa</taxon>
        <taxon>Chordata</taxon>
        <taxon>Craniata</taxon>
        <taxon>Vertebrata</taxon>
        <taxon>Euteleostomi</taxon>
        <taxon>Archelosauria</taxon>
        <taxon>Archosauria</taxon>
        <taxon>Dinosauria</taxon>
        <taxon>Saurischia</taxon>
        <taxon>Theropoda</taxon>
        <taxon>Coelurosauria</taxon>
        <taxon>Aves</taxon>
        <taxon>Neognathae</taxon>
        <taxon>Galloanserae</taxon>
        <taxon>Anseriformes</taxon>
        <taxon>Anatidae</taxon>
        <taxon>Anatinae</taxon>
        <taxon>Anas</taxon>
    </lineage>
</organism>
<dbReference type="InterPro" id="IPR001304">
    <property type="entry name" value="C-type_lectin-like"/>
</dbReference>
<evidence type="ECO:0000259" key="3">
    <source>
        <dbReference type="PROSITE" id="PS50041"/>
    </source>
</evidence>
<feature type="region of interest" description="Disordered" evidence="2">
    <location>
        <begin position="318"/>
        <end position="355"/>
    </location>
</feature>
<evidence type="ECO:0000313" key="4">
    <source>
        <dbReference type="Ensembl" id="ENSAPLP00000032088.1"/>
    </source>
</evidence>
<dbReference type="AlphaFoldDB" id="A0A493U1U4"/>
<reference evidence="5" key="1">
    <citation type="submission" date="2017-10" db="EMBL/GenBank/DDBJ databases">
        <title>A new Pekin duck reference genome.</title>
        <authorList>
            <person name="Hou Z.-C."/>
            <person name="Zhou Z.-K."/>
            <person name="Zhu F."/>
            <person name="Hou S.-S."/>
        </authorList>
    </citation>
    <scope>NUCLEOTIDE SEQUENCE [LARGE SCALE GENOMIC DNA]</scope>
</reference>
<evidence type="ECO:0000256" key="2">
    <source>
        <dbReference type="SAM" id="MobiDB-lite"/>
    </source>
</evidence>
<proteinExistence type="predicted"/>
<dbReference type="GO" id="GO:0005886">
    <property type="term" value="C:plasma membrane"/>
    <property type="evidence" value="ECO:0007669"/>
    <property type="project" value="TreeGrafter"/>
</dbReference>
<feature type="compositionally biased region" description="Basic residues" evidence="2">
    <location>
        <begin position="332"/>
        <end position="341"/>
    </location>
</feature>
<dbReference type="InterPro" id="IPR051379">
    <property type="entry name" value="C-type_Lectin_Receptor_IMM"/>
</dbReference>
<dbReference type="PANTHER" id="PTHR46746:SF3">
    <property type="entry name" value="C-TYPE LECTIN DOMAIN-CONTAINING PROTEIN-RELATED"/>
    <property type="match status" value="1"/>
</dbReference>
<keyword evidence="5" id="KW-1185">Reference proteome</keyword>
<accession>A0A493U1U4</accession>
<dbReference type="PROSITE" id="PS50041">
    <property type="entry name" value="C_TYPE_LECTIN_2"/>
    <property type="match status" value="1"/>
</dbReference>
<dbReference type="GO" id="GO:0030246">
    <property type="term" value="F:carbohydrate binding"/>
    <property type="evidence" value="ECO:0007669"/>
    <property type="project" value="UniProtKB-KW"/>
</dbReference>
<keyword evidence="1" id="KW-0430">Lectin</keyword>
<dbReference type="PANTHER" id="PTHR46746">
    <property type="entry name" value="KILLER CELL LECTIN-LIKE RECEPTOR SUBFAMILY F MEMBER 2"/>
    <property type="match status" value="1"/>
</dbReference>
<dbReference type="SMART" id="SM00034">
    <property type="entry name" value="CLECT"/>
    <property type="match status" value="1"/>
</dbReference>
<dbReference type="Gene3D" id="3.10.100.10">
    <property type="entry name" value="Mannose-Binding Protein A, subunit A"/>
    <property type="match status" value="1"/>
</dbReference>
<dbReference type="SUPFAM" id="SSF56436">
    <property type="entry name" value="C-type lectin-like"/>
    <property type="match status" value="1"/>
</dbReference>
<evidence type="ECO:0000313" key="5">
    <source>
        <dbReference type="Proteomes" id="UP000016666"/>
    </source>
</evidence>
<evidence type="ECO:0000256" key="1">
    <source>
        <dbReference type="ARBA" id="ARBA00022734"/>
    </source>
</evidence>
<name>A0A493U1U4_ANAPP</name>